<dbReference type="RefSeq" id="WP_188631753.1">
    <property type="nucleotide sequence ID" value="NZ_BMNQ01000005.1"/>
</dbReference>
<name>A0A917UV73_9BACI</name>
<dbReference type="SUPFAM" id="SSF51064">
    <property type="entry name" value="Head domain of nucleotide exchange factor GrpE"/>
    <property type="match status" value="1"/>
</dbReference>
<sequence>MGWFFKKKQKDPDPIFQEVGQIKQQSAVTEKKLENIEQQLQKLTRLQYKTGKTTEDKLDSVTTILDKQRTSMADNSSEKHVIENVISQIDDMDIVYNRLSNDSQWSGLLGQWIGALIQTLEVIGIHEIIHEGEIFDPTRAEAVESVPMENHQLQPYEITMVHKRGFAWKSGRIIRKAHVTTVKEDKQ</sequence>
<evidence type="ECO:0008006" key="5">
    <source>
        <dbReference type="Google" id="ProtNLM"/>
    </source>
</evidence>
<accession>A0A917UV73</accession>
<dbReference type="GO" id="GO:0000774">
    <property type="term" value="F:adenyl-nucleotide exchange factor activity"/>
    <property type="evidence" value="ECO:0007669"/>
    <property type="project" value="InterPro"/>
</dbReference>
<keyword evidence="1" id="KW-0143">Chaperone</keyword>
<evidence type="ECO:0000313" key="4">
    <source>
        <dbReference type="Proteomes" id="UP000658382"/>
    </source>
</evidence>
<dbReference type="InterPro" id="IPR009012">
    <property type="entry name" value="GrpE_head"/>
</dbReference>
<evidence type="ECO:0000256" key="2">
    <source>
        <dbReference type="SAM" id="Coils"/>
    </source>
</evidence>
<dbReference type="GO" id="GO:0006457">
    <property type="term" value="P:protein folding"/>
    <property type="evidence" value="ECO:0007669"/>
    <property type="project" value="InterPro"/>
</dbReference>
<dbReference type="EMBL" id="BMNQ01000005">
    <property type="protein sequence ID" value="GGJ87761.1"/>
    <property type="molecule type" value="Genomic_DNA"/>
</dbReference>
<dbReference type="GO" id="GO:0042803">
    <property type="term" value="F:protein homodimerization activity"/>
    <property type="evidence" value="ECO:0007669"/>
    <property type="project" value="InterPro"/>
</dbReference>
<dbReference type="Gene3D" id="2.30.22.10">
    <property type="entry name" value="Head domain of nucleotide exchange factor GrpE"/>
    <property type="match status" value="1"/>
</dbReference>
<dbReference type="Pfam" id="PF01025">
    <property type="entry name" value="GrpE"/>
    <property type="match status" value="1"/>
</dbReference>
<keyword evidence="4" id="KW-1185">Reference proteome</keyword>
<evidence type="ECO:0000313" key="3">
    <source>
        <dbReference type="EMBL" id="GGJ87761.1"/>
    </source>
</evidence>
<reference evidence="3" key="2">
    <citation type="submission" date="2020-09" db="EMBL/GenBank/DDBJ databases">
        <authorList>
            <person name="Sun Q."/>
            <person name="Ohkuma M."/>
        </authorList>
    </citation>
    <scope>NUCLEOTIDE SEQUENCE</scope>
    <source>
        <strain evidence="3">JCM 12580</strain>
    </source>
</reference>
<proteinExistence type="predicted"/>
<gene>
    <name evidence="3" type="ORF">GCM10007063_07750</name>
</gene>
<organism evidence="3 4">
    <name type="scientific">Lentibacillus kapialis</name>
    <dbReference type="NCBI Taxonomy" id="340214"/>
    <lineage>
        <taxon>Bacteria</taxon>
        <taxon>Bacillati</taxon>
        <taxon>Bacillota</taxon>
        <taxon>Bacilli</taxon>
        <taxon>Bacillales</taxon>
        <taxon>Bacillaceae</taxon>
        <taxon>Lentibacillus</taxon>
    </lineage>
</organism>
<dbReference type="GO" id="GO:0051087">
    <property type="term" value="F:protein-folding chaperone binding"/>
    <property type="evidence" value="ECO:0007669"/>
    <property type="project" value="InterPro"/>
</dbReference>
<evidence type="ECO:0000256" key="1">
    <source>
        <dbReference type="ARBA" id="ARBA00023186"/>
    </source>
</evidence>
<dbReference type="InterPro" id="IPR000740">
    <property type="entry name" value="GrpE"/>
</dbReference>
<dbReference type="Proteomes" id="UP000658382">
    <property type="component" value="Unassembled WGS sequence"/>
</dbReference>
<comment type="caution">
    <text evidence="3">The sequence shown here is derived from an EMBL/GenBank/DDBJ whole genome shotgun (WGS) entry which is preliminary data.</text>
</comment>
<feature type="coiled-coil region" evidence="2">
    <location>
        <begin position="19"/>
        <end position="46"/>
    </location>
</feature>
<reference evidence="3" key="1">
    <citation type="journal article" date="2014" name="Int. J. Syst. Evol. Microbiol.">
        <title>Complete genome sequence of Corynebacterium casei LMG S-19264T (=DSM 44701T), isolated from a smear-ripened cheese.</title>
        <authorList>
            <consortium name="US DOE Joint Genome Institute (JGI-PGF)"/>
            <person name="Walter F."/>
            <person name="Albersmeier A."/>
            <person name="Kalinowski J."/>
            <person name="Ruckert C."/>
        </authorList>
    </citation>
    <scope>NUCLEOTIDE SEQUENCE</scope>
    <source>
        <strain evidence="3">JCM 12580</strain>
    </source>
</reference>
<keyword evidence="2" id="KW-0175">Coiled coil</keyword>
<dbReference type="AlphaFoldDB" id="A0A917UV73"/>
<protein>
    <recommendedName>
        <fullName evidence="5">Nucleotide exchange factor GrpE</fullName>
    </recommendedName>
</protein>